<protein>
    <recommendedName>
        <fullName evidence="2">BTB domain-containing protein</fullName>
    </recommendedName>
</protein>
<accession>A0AAD5PIU3</accession>
<feature type="compositionally biased region" description="Low complexity" evidence="1">
    <location>
        <begin position="138"/>
        <end position="147"/>
    </location>
</feature>
<evidence type="ECO:0000313" key="4">
    <source>
        <dbReference type="Proteomes" id="UP001209540"/>
    </source>
</evidence>
<sequence>MVQDMPTPVMTSKEHYKSNQIYMNGINGSTVGSPTTTSTITTTAPTVGLQQQRLINTNNESSPAAMHQMPIPIAVPMPMLAPMTHHHAHHPPHPPPQPPQQPFFPSMGPPAMTAPAVVTAAAAAQAPPVTGGPPPPHQSQHQQSTTTATSLYNNTHPTLDQSYCDYLYHVGFLQGLFSDITVNVPAVQKSYALHSLILTRSPLLYRRLLSLGVHHHQQQHPLVMDLDIVVSPETVHTIIGHLYRPLTQQDLFFIVNENPQICFELLDATQELELEALQNQLLNTLGRSFTQNTVFYWISALLSTSQHYPSPTSTHPQQRQRLWTDLLDQQIVRYLISGLPRQLTAQSPSPSSCDESDDVNFGTCVQVADPTEGKLGSWQDTIDEWARVYSELPLEYLKRCLEHNELLVKDTVERYKFANRVLYFREQLGKNGLTVLLQFSGGDYCGVLIVKKQASKFGKWDPSQF</sequence>
<dbReference type="AlphaFoldDB" id="A0AAD5PIU3"/>
<dbReference type="PROSITE" id="PS50097">
    <property type="entry name" value="BTB"/>
    <property type="match status" value="1"/>
</dbReference>
<feature type="region of interest" description="Disordered" evidence="1">
    <location>
        <begin position="83"/>
        <end position="153"/>
    </location>
</feature>
<dbReference type="InterPro" id="IPR000210">
    <property type="entry name" value="BTB/POZ_dom"/>
</dbReference>
<feature type="compositionally biased region" description="Pro residues" evidence="1">
    <location>
        <begin position="93"/>
        <end position="102"/>
    </location>
</feature>
<dbReference type="InterPro" id="IPR011333">
    <property type="entry name" value="SKP1/BTB/POZ_sf"/>
</dbReference>
<keyword evidence="4" id="KW-1185">Reference proteome</keyword>
<name>A0AAD5PIU3_9FUNG</name>
<dbReference type="PANTHER" id="PTHR47369">
    <property type="entry name" value="BTB/POZ DOMAIN-CONTAINING PROTEIN"/>
    <property type="match status" value="1"/>
</dbReference>
<evidence type="ECO:0000259" key="2">
    <source>
        <dbReference type="PROSITE" id="PS50097"/>
    </source>
</evidence>
<evidence type="ECO:0000256" key="1">
    <source>
        <dbReference type="SAM" id="MobiDB-lite"/>
    </source>
</evidence>
<dbReference type="Gene3D" id="3.30.710.10">
    <property type="entry name" value="Potassium Channel Kv1.1, Chain A"/>
    <property type="match status" value="1"/>
</dbReference>
<reference evidence="3" key="2">
    <citation type="submission" date="2023-02" db="EMBL/GenBank/DDBJ databases">
        <authorList>
            <consortium name="DOE Joint Genome Institute"/>
            <person name="Mondo S.J."/>
            <person name="Chang Y."/>
            <person name="Wang Y."/>
            <person name="Ahrendt S."/>
            <person name="Andreopoulos W."/>
            <person name="Barry K."/>
            <person name="Beard J."/>
            <person name="Benny G.L."/>
            <person name="Blankenship S."/>
            <person name="Bonito G."/>
            <person name="Cuomo C."/>
            <person name="Desiro A."/>
            <person name="Gervers K.A."/>
            <person name="Hundley H."/>
            <person name="Kuo A."/>
            <person name="LaButti K."/>
            <person name="Lang B.F."/>
            <person name="Lipzen A."/>
            <person name="O'Donnell K."/>
            <person name="Pangilinan J."/>
            <person name="Reynolds N."/>
            <person name="Sandor L."/>
            <person name="Smith M.W."/>
            <person name="Tsang A."/>
            <person name="Grigoriev I.V."/>
            <person name="Stajich J.E."/>
            <person name="Spatafora J.W."/>
        </authorList>
    </citation>
    <scope>NUCLEOTIDE SEQUENCE</scope>
    <source>
        <strain evidence="3">RSA 2281</strain>
    </source>
</reference>
<gene>
    <name evidence="3" type="ORF">BDA99DRAFT_557037</name>
</gene>
<feature type="domain" description="BTB" evidence="2">
    <location>
        <begin position="178"/>
        <end position="243"/>
    </location>
</feature>
<dbReference type="PANTHER" id="PTHR47369:SF1">
    <property type="entry name" value="BTB_POZ DOMAIN-CONTAINING PROTEIN"/>
    <property type="match status" value="1"/>
</dbReference>
<feature type="compositionally biased region" description="Low complexity" evidence="1">
    <location>
        <begin position="103"/>
        <end position="129"/>
    </location>
</feature>
<dbReference type="Proteomes" id="UP001209540">
    <property type="component" value="Unassembled WGS sequence"/>
</dbReference>
<evidence type="ECO:0000313" key="3">
    <source>
        <dbReference type="EMBL" id="KAI9271825.1"/>
    </source>
</evidence>
<reference evidence="3" key="1">
    <citation type="journal article" date="2022" name="IScience">
        <title>Evolution of zygomycete secretomes and the origins of terrestrial fungal ecologies.</title>
        <authorList>
            <person name="Chang Y."/>
            <person name="Wang Y."/>
            <person name="Mondo S."/>
            <person name="Ahrendt S."/>
            <person name="Andreopoulos W."/>
            <person name="Barry K."/>
            <person name="Beard J."/>
            <person name="Benny G.L."/>
            <person name="Blankenship S."/>
            <person name="Bonito G."/>
            <person name="Cuomo C."/>
            <person name="Desiro A."/>
            <person name="Gervers K.A."/>
            <person name="Hundley H."/>
            <person name="Kuo A."/>
            <person name="LaButti K."/>
            <person name="Lang B.F."/>
            <person name="Lipzen A."/>
            <person name="O'Donnell K."/>
            <person name="Pangilinan J."/>
            <person name="Reynolds N."/>
            <person name="Sandor L."/>
            <person name="Smith M.E."/>
            <person name="Tsang A."/>
            <person name="Grigoriev I.V."/>
            <person name="Stajich J.E."/>
            <person name="Spatafora J.W."/>
        </authorList>
    </citation>
    <scope>NUCLEOTIDE SEQUENCE</scope>
    <source>
        <strain evidence="3">RSA 2281</strain>
    </source>
</reference>
<comment type="caution">
    <text evidence="3">The sequence shown here is derived from an EMBL/GenBank/DDBJ whole genome shotgun (WGS) entry which is preliminary data.</text>
</comment>
<dbReference type="EMBL" id="JAIXMP010000006">
    <property type="protein sequence ID" value="KAI9271825.1"/>
    <property type="molecule type" value="Genomic_DNA"/>
</dbReference>
<organism evidence="3 4">
    <name type="scientific">Phascolomyces articulosus</name>
    <dbReference type="NCBI Taxonomy" id="60185"/>
    <lineage>
        <taxon>Eukaryota</taxon>
        <taxon>Fungi</taxon>
        <taxon>Fungi incertae sedis</taxon>
        <taxon>Mucoromycota</taxon>
        <taxon>Mucoromycotina</taxon>
        <taxon>Mucoromycetes</taxon>
        <taxon>Mucorales</taxon>
        <taxon>Lichtheimiaceae</taxon>
        <taxon>Phascolomyces</taxon>
    </lineage>
</organism>
<proteinExistence type="predicted"/>